<evidence type="ECO:0000256" key="1">
    <source>
        <dbReference type="SAM" id="SignalP"/>
    </source>
</evidence>
<gene>
    <name evidence="3" type="ORF">MUN86_02335</name>
</gene>
<accession>A0ABY4G7Q2</accession>
<feature type="chain" id="PRO_5046957935" evidence="1">
    <location>
        <begin position="24"/>
        <end position="222"/>
    </location>
</feature>
<name>A0ABY4G7Q2_9BACT</name>
<feature type="domain" description="Outer membrane protein beta-barrel" evidence="2">
    <location>
        <begin position="23"/>
        <end position="193"/>
    </location>
</feature>
<keyword evidence="4" id="KW-1185">Reference proteome</keyword>
<evidence type="ECO:0000313" key="4">
    <source>
        <dbReference type="Proteomes" id="UP000830401"/>
    </source>
</evidence>
<proteinExistence type="predicted"/>
<dbReference type="EMBL" id="CP095061">
    <property type="protein sequence ID" value="UOQ66781.1"/>
    <property type="molecule type" value="Genomic_DNA"/>
</dbReference>
<dbReference type="RefSeq" id="WP_245121241.1">
    <property type="nucleotide sequence ID" value="NZ_CP095061.1"/>
</dbReference>
<protein>
    <submittedName>
        <fullName evidence="3">PorT family protein</fullName>
    </submittedName>
</protein>
<evidence type="ECO:0000259" key="2">
    <source>
        <dbReference type="Pfam" id="PF13568"/>
    </source>
</evidence>
<keyword evidence="1" id="KW-0732">Signal</keyword>
<feature type="signal peptide" evidence="1">
    <location>
        <begin position="1"/>
        <end position="23"/>
    </location>
</feature>
<dbReference type="InterPro" id="IPR025665">
    <property type="entry name" value="Beta-barrel_OMP_2"/>
</dbReference>
<dbReference type="Pfam" id="PF13568">
    <property type="entry name" value="OMP_b-brl_2"/>
    <property type="match status" value="1"/>
</dbReference>
<organism evidence="3 4">
    <name type="scientific">Hymenobacter volaticus</name>
    <dbReference type="NCBI Taxonomy" id="2932254"/>
    <lineage>
        <taxon>Bacteria</taxon>
        <taxon>Pseudomonadati</taxon>
        <taxon>Bacteroidota</taxon>
        <taxon>Cytophagia</taxon>
        <taxon>Cytophagales</taxon>
        <taxon>Hymenobacteraceae</taxon>
        <taxon>Hymenobacter</taxon>
    </lineage>
</organism>
<sequence length="222" mass="24078">MKKQIAIFATFLAAVAAAPSAHAQGVRIGVKGGANLSNLSGDLTNEDRYQNKFGFHGGLMLNIGLLDDGFLSVQPEVLFSQKGFTYADDEYTIGGNKFKYDGDRTYNYIDVPVLLKIKAGSVYFEAGPQYSYLLKVKDDTKVTQNGTVLAQNSNTSNLDNVNRNEIGYAAGLGYQSEGGLMLGLRYNGSFTDFGKDGYQDAETRNARNSVFQASVGFLLPSK</sequence>
<evidence type="ECO:0000313" key="3">
    <source>
        <dbReference type="EMBL" id="UOQ66781.1"/>
    </source>
</evidence>
<reference evidence="3" key="1">
    <citation type="submission" date="2022-04" db="EMBL/GenBank/DDBJ databases">
        <title>Hymenobacter sp. isolated from the air.</title>
        <authorList>
            <person name="Won M."/>
            <person name="Lee C.-M."/>
            <person name="Woen H.-Y."/>
            <person name="Kwon S.-W."/>
        </authorList>
    </citation>
    <scope>NUCLEOTIDE SEQUENCE</scope>
    <source>
        <strain evidence="3">5420S-77</strain>
    </source>
</reference>
<dbReference type="Proteomes" id="UP000830401">
    <property type="component" value="Chromosome"/>
</dbReference>